<accession>A0A2K8KVQ3</accession>
<dbReference type="GO" id="GO:0004316">
    <property type="term" value="F:3-oxoacyl-[acyl-carrier-protein] reductase (NADPH) activity"/>
    <property type="evidence" value="ECO:0007669"/>
    <property type="project" value="UniProtKB-EC"/>
</dbReference>
<dbReference type="Gene3D" id="3.40.50.720">
    <property type="entry name" value="NAD(P)-binding Rossmann-like Domain"/>
    <property type="match status" value="1"/>
</dbReference>
<sequence length="119" mass="12691">MNLLREPIDVLLLSNVMRAGVAALVKSLASQLSPYGIRVNNIIPGLIATDRIATLDAARSARSGISIEAHREQVWAQIPAKRYGQPEEFANAATFLLSDAASYINGTGLVVDGGKMKSL</sequence>
<dbReference type="InterPro" id="IPR002347">
    <property type="entry name" value="SDR_fam"/>
</dbReference>
<dbReference type="InterPro" id="IPR036291">
    <property type="entry name" value="NAD(P)-bd_dom_sf"/>
</dbReference>
<name>A0A2K8KVQ3_9GAMM</name>
<gene>
    <name evidence="3" type="ORF">REIFOR_02708</name>
</gene>
<dbReference type="EC" id="1.1.1.100" evidence="3"/>
<dbReference type="AlphaFoldDB" id="A0A2K8KVQ3"/>
<organism evidence="3 4">
    <name type="scientific">Reinekea forsetii</name>
    <dbReference type="NCBI Taxonomy" id="1336806"/>
    <lineage>
        <taxon>Bacteria</taxon>
        <taxon>Pseudomonadati</taxon>
        <taxon>Pseudomonadota</taxon>
        <taxon>Gammaproteobacteria</taxon>
        <taxon>Oceanospirillales</taxon>
        <taxon>Saccharospirillaceae</taxon>
        <taxon>Reinekea</taxon>
    </lineage>
</organism>
<dbReference type="PANTHER" id="PTHR42760">
    <property type="entry name" value="SHORT-CHAIN DEHYDROGENASES/REDUCTASES FAMILY MEMBER"/>
    <property type="match status" value="1"/>
</dbReference>
<evidence type="ECO:0000313" key="3">
    <source>
        <dbReference type="EMBL" id="ATX77831.1"/>
    </source>
</evidence>
<protein>
    <submittedName>
        <fullName evidence="3">3-oxoacyl-[acyl-carrier protein] reductase</fullName>
        <ecNumber evidence="3">1.1.1.100</ecNumber>
    </submittedName>
</protein>
<evidence type="ECO:0000313" key="4">
    <source>
        <dbReference type="Proteomes" id="UP000229757"/>
    </source>
</evidence>
<reference evidence="3 4" key="1">
    <citation type="journal article" date="2017" name="Environ. Microbiol.">
        <title>Genomic and physiological analyses of 'Reinekea forsetii' reveal a versatile opportunistic lifestyle during spring algae blooms.</title>
        <authorList>
            <person name="Avci B."/>
            <person name="Hahnke R.L."/>
            <person name="Chafee M."/>
            <person name="Fischer T."/>
            <person name="Gruber-Vodicka H."/>
            <person name="Tegetmeyer H.E."/>
            <person name="Harder J."/>
            <person name="Fuchs B.M."/>
            <person name="Amann R.I."/>
            <person name="Teeling H."/>
        </authorList>
    </citation>
    <scope>NUCLEOTIDE SEQUENCE [LARGE SCALE GENOMIC DNA]</scope>
    <source>
        <strain evidence="3 4">Hel1_31_D35</strain>
    </source>
</reference>
<dbReference type="OrthoDB" id="9804774at2"/>
<dbReference type="RefSeq" id="WP_100258057.1">
    <property type="nucleotide sequence ID" value="NZ_CP011797.1"/>
</dbReference>
<dbReference type="Pfam" id="PF13561">
    <property type="entry name" value="adh_short_C2"/>
    <property type="match status" value="1"/>
</dbReference>
<proteinExistence type="inferred from homology"/>
<evidence type="ECO:0000256" key="2">
    <source>
        <dbReference type="ARBA" id="ARBA00023002"/>
    </source>
</evidence>
<dbReference type="EMBL" id="CP011797">
    <property type="protein sequence ID" value="ATX77831.1"/>
    <property type="molecule type" value="Genomic_DNA"/>
</dbReference>
<dbReference type="SUPFAM" id="SSF51735">
    <property type="entry name" value="NAD(P)-binding Rossmann-fold domains"/>
    <property type="match status" value="1"/>
</dbReference>
<evidence type="ECO:0000256" key="1">
    <source>
        <dbReference type="ARBA" id="ARBA00006484"/>
    </source>
</evidence>
<dbReference type="PRINTS" id="PR00081">
    <property type="entry name" value="GDHRDH"/>
</dbReference>
<keyword evidence="2 3" id="KW-0560">Oxidoreductase</keyword>
<keyword evidence="4" id="KW-1185">Reference proteome</keyword>
<dbReference type="PANTHER" id="PTHR42760:SF133">
    <property type="entry name" value="3-OXOACYL-[ACYL-CARRIER-PROTEIN] REDUCTASE"/>
    <property type="match status" value="1"/>
</dbReference>
<comment type="similarity">
    <text evidence="1">Belongs to the short-chain dehydrogenases/reductases (SDR) family.</text>
</comment>
<dbReference type="KEGG" id="rfo:REIFOR_02708"/>
<dbReference type="Proteomes" id="UP000229757">
    <property type="component" value="Chromosome"/>
</dbReference>